<dbReference type="InterPro" id="IPR026832">
    <property type="entry name" value="Asteroid"/>
</dbReference>
<dbReference type="InterPro" id="IPR039436">
    <property type="entry name" value="Asteroid_dom"/>
</dbReference>
<comment type="similarity">
    <text evidence="1">Belongs to the asteroid family.</text>
</comment>
<feature type="region of interest" description="Disordered" evidence="2">
    <location>
        <begin position="579"/>
        <end position="648"/>
    </location>
</feature>
<protein>
    <submittedName>
        <fullName evidence="4">Protein asteroid homolog 1-like</fullName>
    </submittedName>
</protein>
<dbReference type="AlphaFoldDB" id="A0A8C5AVE1"/>
<keyword evidence="5" id="KW-1185">Reference proteome</keyword>
<feature type="domain" description="Asteroid" evidence="3">
    <location>
        <begin position="128"/>
        <end position="204"/>
    </location>
</feature>
<evidence type="ECO:0000313" key="4">
    <source>
        <dbReference type="Ensembl" id="ENSGMOP00000036861.1"/>
    </source>
</evidence>
<dbReference type="GeneID" id="115545496"/>
<reference evidence="4" key="1">
    <citation type="submission" date="2025-08" db="UniProtKB">
        <authorList>
            <consortium name="Ensembl"/>
        </authorList>
    </citation>
    <scope>IDENTIFICATION</scope>
</reference>
<name>A0A8C5AVE1_GADMO</name>
<organism evidence="4 5">
    <name type="scientific">Gadus morhua</name>
    <name type="common">Atlantic cod</name>
    <dbReference type="NCBI Taxonomy" id="8049"/>
    <lineage>
        <taxon>Eukaryota</taxon>
        <taxon>Metazoa</taxon>
        <taxon>Chordata</taxon>
        <taxon>Craniata</taxon>
        <taxon>Vertebrata</taxon>
        <taxon>Euteleostomi</taxon>
        <taxon>Actinopterygii</taxon>
        <taxon>Neopterygii</taxon>
        <taxon>Teleostei</taxon>
        <taxon>Neoteleostei</taxon>
        <taxon>Acanthomorphata</taxon>
        <taxon>Zeiogadaria</taxon>
        <taxon>Gadariae</taxon>
        <taxon>Gadiformes</taxon>
        <taxon>Gadoidei</taxon>
        <taxon>Gadidae</taxon>
        <taxon>Gadus</taxon>
    </lineage>
</organism>
<dbReference type="InterPro" id="IPR029060">
    <property type="entry name" value="PIN-like_dom_sf"/>
</dbReference>
<dbReference type="OrthoDB" id="25987at2759"/>
<dbReference type="Pfam" id="PF12813">
    <property type="entry name" value="XPG_I_2"/>
    <property type="match status" value="1"/>
</dbReference>
<dbReference type="OMA" id="MESSIRW"/>
<sequence>MGVQGLWSLLEEYNQIYQDIHFWDSKLVVDGTNLAHLLYNRANLDQNHGGEYLAFQAEVKAFFKTLDDCQIKAYVVIDGGSGTSDIKLNHRMDRQRKRVKKIPDALKGGKKGFYALFTTTVFEETLNDMKVPLVRCFREADGQLAALAKKWSCPVLSRDSDFYIYDLPEGFLPLDHFQMDSVKASGARSCISCKRYTTSRFCTLFNIGHQLLPVFATLAGNDYDILRNVKWDRYVPEGSPKMKSKSPRLVGLLSWLGARTDRTTEDTLTAAMALIPNISQQARTEMRTEVQNAMLEYRLPSSSLRRFFSEGTVPPLPPEIWSWVPEWVRVSLARGDLGAKILDYDILVHRRKFLRIQVECSVLQSSNLTSRPIRQVMYGLLLGQGEGEVEEWDRDGLELVSVKVQPLVQGAAQTLRLDSLPQADPAVRLQVCLETLGVEEETLEGVPAHLRLPVAVTRYWLRRASPEPTVLKALLMVMVQGELNRRTGGATGWQGVTSHNPHPLDGVVAQSFNQWQACLKDTSQLNLLLCKPLPEPHYAWLYQGRLVHRRQKQLLNREPEEILHDPRFRRLYRRLLGAVTQPDPGANRRAGGPEAQLRASTEHLHLNTQDEEEEEKELGGAEGLDQGSDGSRVEVKSRRRKQQREGWE</sequence>
<dbReference type="RefSeq" id="XP_030214614.1">
    <property type="nucleotide sequence ID" value="XM_030358754.1"/>
</dbReference>
<evidence type="ECO:0000256" key="2">
    <source>
        <dbReference type="SAM" id="MobiDB-lite"/>
    </source>
</evidence>
<dbReference type="SUPFAM" id="SSF88723">
    <property type="entry name" value="PIN domain-like"/>
    <property type="match status" value="1"/>
</dbReference>
<gene>
    <name evidence="4" type="primary">LOC115545496</name>
</gene>
<reference evidence="4" key="2">
    <citation type="submission" date="2025-09" db="UniProtKB">
        <authorList>
            <consortium name="Ensembl"/>
        </authorList>
    </citation>
    <scope>IDENTIFICATION</scope>
</reference>
<evidence type="ECO:0000259" key="3">
    <source>
        <dbReference type="Pfam" id="PF12813"/>
    </source>
</evidence>
<accession>A0A8C5AVE1</accession>
<dbReference type="PANTHER" id="PTHR15665">
    <property type="entry name" value="ASTEROID PROTEIN"/>
    <property type="match status" value="1"/>
</dbReference>
<dbReference type="GeneTree" id="ENSGT00390000010145"/>
<dbReference type="PANTHER" id="PTHR15665:SF1">
    <property type="entry name" value="PROTEIN ASTEROID HOMOLOG 1"/>
    <property type="match status" value="1"/>
</dbReference>
<evidence type="ECO:0000313" key="5">
    <source>
        <dbReference type="Proteomes" id="UP000694546"/>
    </source>
</evidence>
<proteinExistence type="inferred from homology"/>
<dbReference type="KEGG" id="gmh:115545496"/>
<evidence type="ECO:0000256" key="1">
    <source>
        <dbReference type="ARBA" id="ARBA00007398"/>
    </source>
</evidence>
<dbReference type="Ensembl" id="ENSGMOT00000040578.1">
    <property type="protein sequence ID" value="ENSGMOP00000036861.1"/>
    <property type="gene ID" value="ENSGMOG00000025038.1"/>
</dbReference>
<dbReference type="Gene3D" id="3.40.50.1010">
    <property type="entry name" value="5'-nuclease"/>
    <property type="match status" value="1"/>
</dbReference>
<dbReference type="Proteomes" id="UP000694546">
    <property type="component" value="Chromosome 6"/>
</dbReference>